<dbReference type="EMBL" id="JBJQND010000006">
    <property type="protein sequence ID" value="KAL3872994.1"/>
    <property type="molecule type" value="Genomic_DNA"/>
</dbReference>
<sequence>MEDHPSFHTYCKRQRSSATGKIQVQIEKHRHLESPDQKRSYKKWSKEEKLAMTEFVKEPELPSANVNKFWEECAHCIFQTTSLVKSGYTLQTIYRI</sequence>
<proteinExistence type="predicted"/>
<evidence type="ECO:0000313" key="2">
    <source>
        <dbReference type="EMBL" id="KAL3872994.1"/>
    </source>
</evidence>
<evidence type="ECO:0000313" key="3">
    <source>
        <dbReference type="Proteomes" id="UP001634394"/>
    </source>
</evidence>
<reference evidence="2 3" key="1">
    <citation type="submission" date="2024-11" db="EMBL/GenBank/DDBJ databases">
        <title>Chromosome-level genome assembly of the freshwater bivalve Anodonta woodiana.</title>
        <authorList>
            <person name="Chen X."/>
        </authorList>
    </citation>
    <scope>NUCLEOTIDE SEQUENCE [LARGE SCALE GENOMIC DNA]</scope>
    <source>
        <strain evidence="2">MN2024</strain>
        <tissue evidence="2">Gills</tissue>
    </source>
</reference>
<accession>A0ABD3WGC7</accession>
<gene>
    <name evidence="2" type="ORF">ACJMK2_036159</name>
</gene>
<keyword evidence="3" id="KW-1185">Reference proteome</keyword>
<comment type="caution">
    <text evidence="2">The sequence shown here is derived from an EMBL/GenBank/DDBJ whole genome shotgun (WGS) entry which is preliminary data.</text>
</comment>
<evidence type="ECO:0000256" key="1">
    <source>
        <dbReference type="SAM" id="MobiDB-lite"/>
    </source>
</evidence>
<protein>
    <submittedName>
        <fullName evidence="2">Uncharacterized protein</fullName>
    </submittedName>
</protein>
<dbReference type="Proteomes" id="UP001634394">
    <property type="component" value="Unassembled WGS sequence"/>
</dbReference>
<organism evidence="2 3">
    <name type="scientific">Sinanodonta woodiana</name>
    <name type="common">Chinese pond mussel</name>
    <name type="synonym">Anodonta woodiana</name>
    <dbReference type="NCBI Taxonomy" id="1069815"/>
    <lineage>
        <taxon>Eukaryota</taxon>
        <taxon>Metazoa</taxon>
        <taxon>Spiralia</taxon>
        <taxon>Lophotrochozoa</taxon>
        <taxon>Mollusca</taxon>
        <taxon>Bivalvia</taxon>
        <taxon>Autobranchia</taxon>
        <taxon>Heteroconchia</taxon>
        <taxon>Palaeoheterodonta</taxon>
        <taxon>Unionida</taxon>
        <taxon>Unionoidea</taxon>
        <taxon>Unionidae</taxon>
        <taxon>Unioninae</taxon>
        <taxon>Sinanodonta</taxon>
    </lineage>
</organism>
<feature type="region of interest" description="Disordered" evidence="1">
    <location>
        <begin position="1"/>
        <end position="40"/>
    </location>
</feature>
<name>A0ABD3WGC7_SINWO</name>
<dbReference type="AlphaFoldDB" id="A0ABD3WGC7"/>
<feature type="compositionally biased region" description="Basic and acidic residues" evidence="1">
    <location>
        <begin position="26"/>
        <end position="40"/>
    </location>
</feature>